<feature type="region of interest" description="Disordered" evidence="2">
    <location>
        <begin position="29"/>
        <end position="60"/>
    </location>
</feature>
<dbReference type="CDD" id="cd05829">
    <property type="entry name" value="Sortase_F"/>
    <property type="match status" value="1"/>
</dbReference>
<sequence length="215" mass="22261">MTRTRVYAPTIAAVLAVVGAVALAIGHHDQPAPEPPLSGSPTAAPSAASTNGQGVLTRGTLLPTSIPTRIRIPALHVDEAVTGLGQNPDGSMQVPADARTVGWYTKAPTPGSLGPAVLAGHVNYHGADGTFARLSALRPGDQVRVTRQDGITAVFAVSHVDRYAKDRLPADAIYGAIDHAGLRLITCGGDFDNHTLHYVDNIVVYAELHTTAAGS</sequence>
<accession>A0ABV6P3D0</accession>
<proteinExistence type="predicted"/>
<dbReference type="InterPro" id="IPR005754">
    <property type="entry name" value="Sortase"/>
</dbReference>
<name>A0ABV6P3D0_9ACTN</name>
<dbReference type="RefSeq" id="WP_377342829.1">
    <property type="nucleotide sequence ID" value="NZ_JBHLUE010000026.1"/>
</dbReference>
<protein>
    <submittedName>
        <fullName evidence="3">Class F sortase</fullName>
    </submittedName>
</protein>
<dbReference type="Pfam" id="PF04203">
    <property type="entry name" value="Sortase"/>
    <property type="match status" value="1"/>
</dbReference>
<gene>
    <name evidence="3" type="ORF">ACFFHU_25740</name>
</gene>
<comment type="caution">
    <text evidence="3">The sequence shown here is derived from an EMBL/GenBank/DDBJ whole genome shotgun (WGS) entry which is preliminary data.</text>
</comment>
<reference evidence="3 4" key="1">
    <citation type="submission" date="2024-09" db="EMBL/GenBank/DDBJ databases">
        <authorList>
            <person name="Sun Q."/>
            <person name="Mori K."/>
        </authorList>
    </citation>
    <scope>NUCLEOTIDE SEQUENCE [LARGE SCALE GENOMIC DNA]</scope>
    <source>
        <strain evidence="3 4">TBRC 2205</strain>
    </source>
</reference>
<dbReference type="EMBL" id="JBHLUE010000026">
    <property type="protein sequence ID" value="MFC0567526.1"/>
    <property type="molecule type" value="Genomic_DNA"/>
</dbReference>
<feature type="compositionally biased region" description="Low complexity" evidence="2">
    <location>
        <begin position="39"/>
        <end position="49"/>
    </location>
</feature>
<evidence type="ECO:0000313" key="3">
    <source>
        <dbReference type="EMBL" id="MFC0567526.1"/>
    </source>
</evidence>
<keyword evidence="4" id="KW-1185">Reference proteome</keyword>
<dbReference type="InterPro" id="IPR023365">
    <property type="entry name" value="Sortase_dom-sf"/>
</dbReference>
<evidence type="ECO:0000256" key="1">
    <source>
        <dbReference type="ARBA" id="ARBA00022801"/>
    </source>
</evidence>
<dbReference type="SUPFAM" id="SSF63817">
    <property type="entry name" value="Sortase"/>
    <property type="match status" value="1"/>
</dbReference>
<keyword evidence="1" id="KW-0378">Hydrolase</keyword>
<dbReference type="NCBIfam" id="NF033748">
    <property type="entry name" value="class_F_sortase"/>
    <property type="match status" value="1"/>
</dbReference>
<dbReference type="Gene3D" id="2.40.260.10">
    <property type="entry name" value="Sortase"/>
    <property type="match status" value="1"/>
</dbReference>
<dbReference type="InterPro" id="IPR042001">
    <property type="entry name" value="Sortase_F"/>
</dbReference>
<evidence type="ECO:0000256" key="2">
    <source>
        <dbReference type="SAM" id="MobiDB-lite"/>
    </source>
</evidence>
<evidence type="ECO:0000313" key="4">
    <source>
        <dbReference type="Proteomes" id="UP001589894"/>
    </source>
</evidence>
<organism evidence="3 4">
    <name type="scientific">Plantactinospora siamensis</name>
    <dbReference type="NCBI Taxonomy" id="555372"/>
    <lineage>
        <taxon>Bacteria</taxon>
        <taxon>Bacillati</taxon>
        <taxon>Actinomycetota</taxon>
        <taxon>Actinomycetes</taxon>
        <taxon>Micromonosporales</taxon>
        <taxon>Micromonosporaceae</taxon>
        <taxon>Plantactinospora</taxon>
    </lineage>
</organism>
<dbReference type="Proteomes" id="UP001589894">
    <property type="component" value="Unassembled WGS sequence"/>
</dbReference>